<protein>
    <recommendedName>
        <fullName evidence="2">Peptidase S9 prolyl oligopeptidase catalytic domain-containing protein</fullName>
    </recommendedName>
</protein>
<dbReference type="InterPro" id="IPR029058">
    <property type="entry name" value="AB_hydrolase_fold"/>
</dbReference>
<name>A0A381XTL2_9ZZZZ</name>
<reference evidence="3" key="1">
    <citation type="submission" date="2018-05" db="EMBL/GenBank/DDBJ databases">
        <authorList>
            <person name="Lanie J.A."/>
            <person name="Ng W.-L."/>
            <person name="Kazmierczak K.M."/>
            <person name="Andrzejewski T.M."/>
            <person name="Davidsen T.M."/>
            <person name="Wayne K.J."/>
            <person name="Tettelin H."/>
            <person name="Glass J.I."/>
            <person name="Rusch D."/>
            <person name="Podicherti R."/>
            <person name="Tsui H.-C.T."/>
            <person name="Winkler M.E."/>
        </authorList>
    </citation>
    <scope>NUCLEOTIDE SEQUENCE</scope>
</reference>
<dbReference type="GO" id="GO:0006508">
    <property type="term" value="P:proteolysis"/>
    <property type="evidence" value="ECO:0007669"/>
    <property type="project" value="InterPro"/>
</dbReference>
<evidence type="ECO:0000259" key="2">
    <source>
        <dbReference type="Pfam" id="PF00326"/>
    </source>
</evidence>
<dbReference type="InterPro" id="IPR002470">
    <property type="entry name" value="Peptidase_S9A"/>
</dbReference>
<evidence type="ECO:0000256" key="1">
    <source>
        <dbReference type="ARBA" id="ARBA00022801"/>
    </source>
</evidence>
<dbReference type="EMBL" id="UINC01016182">
    <property type="protein sequence ID" value="SVA67573.1"/>
    <property type="molecule type" value="Genomic_DNA"/>
</dbReference>
<dbReference type="SUPFAM" id="SSF50993">
    <property type="entry name" value="Peptidase/esterase 'gauge' domain"/>
    <property type="match status" value="1"/>
</dbReference>
<dbReference type="PRINTS" id="PR00862">
    <property type="entry name" value="PROLIGOPTASE"/>
</dbReference>
<dbReference type="AlphaFoldDB" id="A0A381XTL2"/>
<organism evidence="3">
    <name type="scientific">marine metagenome</name>
    <dbReference type="NCBI Taxonomy" id="408172"/>
    <lineage>
        <taxon>unclassified sequences</taxon>
        <taxon>metagenomes</taxon>
        <taxon>ecological metagenomes</taxon>
    </lineage>
</organism>
<dbReference type="PANTHER" id="PTHR42776:SF27">
    <property type="entry name" value="DIPEPTIDYL PEPTIDASE FAMILY MEMBER 6"/>
    <property type="match status" value="1"/>
</dbReference>
<proteinExistence type="predicted"/>
<dbReference type="SUPFAM" id="SSF53474">
    <property type="entry name" value="alpha/beta-Hydrolases"/>
    <property type="match status" value="1"/>
</dbReference>
<sequence>MKKILLFLILSNLIYSQDRREIGNLIMEDVPEIPQEVEDRSRQYRNTRSASCRSWLRDGSGMIIGTRFGETSQLHIVKQSMGTRSQITFFEEPVSGGNSCPDPNSNGFLFSKDIGGSEFYQIYYFDLNSGESAMLTDGESRNGLGPWSNGGKSFAFTSNMGNGIDMNIYVGDLDGNHTPLVQEKGYWFPRSWSPDDSKLLVGKYVSINESYVYIVDVKSGRMAQFNPKDEKISYGGAAFSKNGKGIYYSSDERTEFRHLRYYDLIQDRHTMLTGHIPWDVQGFSQSDNGRYLAYLTNEDAISRLHVVRTTGFKEMKIPELPVGRIGGLDFSPDGSRLAVNLNAPRTPGDVYVLNLRNRSLIQWTQSEVGGLDTESFSKPELIHVNSFDGLDVPGFIYKPTGPGPHPLVVYIHGGPESQFRPSFSSLIQYWVKELGVAVLATNVRGSSGFGKTYVQLDNGYKREHSVKDIGAFLDWIGDQSDLDQERIAVFGGSYGGYMVLASMTHYNDRLRCAVDVVGISNFVSFLKNTKAYRRD</sequence>
<accession>A0A381XTL2</accession>
<dbReference type="PANTHER" id="PTHR42776">
    <property type="entry name" value="SERINE PEPTIDASE S9 FAMILY MEMBER"/>
    <property type="match status" value="1"/>
</dbReference>
<dbReference type="InterPro" id="IPR011042">
    <property type="entry name" value="6-blade_b-propeller_TolB-like"/>
</dbReference>
<dbReference type="GO" id="GO:0004252">
    <property type="term" value="F:serine-type endopeptidase activity"/>
    <property type="evidence" value="ECO:0007669"/>
    <property type="project" value="InterPro"/>
</dbReference>
<dbReference type="InterPro" id="IPR001375">
    <property type="entry name" value="Peptidase_S9_cat"/>
</dbReference>
<feature type="domain" description="Peptidase S9 prolyl oligopeptidase catalytic" evidence="2">
    <location>
        <begin position="422"/>
        <end position="530"/>
    </location>
</feature>
<dbReference type="Pfam" id="PF00326">
    <property type="entry name" value="Peptidase_S9"/>
    <property type="match status" value="1"/>
</dbReference>
<evidence type="ECO:0000313" key="3">
    <source>
        <dbReference type="EMBL" id="SVA67573.1"/>
    </source>
</evidence>
<dbReference type="Gene3D" id="2.120.10.30">
    <property type="entry name" value="TolB, C-terminal domain"/>
    <property type="match status" value="2"/>
</dbReference>
<keyword evidence="1" id="KW-0378">Hydrolase</keyword>
<gene>
    <name evidence="3" type="ORF">METZ01_LOCUS120427</name>
</gene>
<feature type="non-terminal residue" evidence="3">
    <location>
        <position position="535"/>
    </location>
</feature>
<dbReference type="Gene3D" id="3.40.50.1820">
    <property type="entry name" value="alpha/beta hydrolase"/>
    <property type="match status" value="1"/>
</dbReference>